<feature type="transmembrane region" description="Helical" evidence="1">
    <location>
        <begin position="33"/>
        <end position="55"/>
    </location>
</feature>
<proteinExistence type="predicted"/>
<keyword evidence="1" id="KW-1133">Transmembrane helix</keyword>
<evidence type="ECO:0000256" key="1">
    <source>
        <dbReference type="SAM" id="Phobius"/>
    </source>
</evidence>
<name>A0AAV3AU85_PYXAD</name>
<comment type="caution">
    <text evidence="2">The sequence shown here is derived from an EMBL/GenBank/DDBJ whole genome shotgun (WGS) entry which is preliminary data.</text>
</comment>
<keyword evidence="1" id="KW-0812">Transmembrane</keyword>
<sequence length="109" mass="12268">MNFPPIENGPKGNLTLRQLEDAVDSGLWEPQTVIIVVIFGLVCFLHLTAFLYTVCLQSYIHAGTQTFARPVLQVKKDGGGKKCFHLLSQWLNDNCHTPQKEKTLIIIDM</sequence>
<organism evidence="2 3">
    <name type="scientific">Pyxicephalus adspersus</name>
    <name type="common">African bullfrog</name>
    <dbReference type="NCBI Taxonomy" id="30357"/>
    <lineage>
        <taxon>Eukaryota</taxon>
        <taxon>Metazoa</taxon>
        <taxon>Chordata</taxon>
        <taxon>Craniata</taxon>
        <taxon>Vertebrata</taxon>
        <taxon>Euteleostomi</taxon>
        <taxon>Amphibia</taxon>
        <taxon>Batrachia</taxon>
        <taxon>Anura</taxon>
        <taxon>Neobatrachia</taxon>
        <taxon>Ranoidea</taxon>
        <taxon>Pyxicephalidae</taxon>
        <taxon>Pyxicephalinae</taxon>
        <taxon>Pyxicephalus</taxon>
    </lineage>
</organism>
<reference evidence="2" key="1">
    <citation type="thesis" date="2020" institute="ProQuest LLC" country="789 East Eisenhower Parkway, Ann Arbor, MI, USA">
        <title>Comparative Genomics and Chromosome Evolution.</title>
        <authorList>
            <person name="Mudd A.B."/>
        </authorList>
    </citation>
    <scope>NUCLEOTIDE SEQUENCE</scope>
    <source>
        <strain evidence="2">1538</strain>
        <tissue evidence="2">Blood</tissue>
    </source>
</reference>
<gene>
    <name evidence="2" type="ORF">GDO54_006147</name>
</gene>
<keyword evidence="1" id="KW-0472">Membrane</keyword>
<dbReference type="Proteomes" id="UP001181693">
    <property type="component" value="Unassembled WGS sequence"/>
</dbReference>
<keyword evidence="3" id="KW-1185">Reference proteome</keyword>
<evidence type="ECO:0000313" key="3">
    <source>
        <dbReference type="Proteomes" id="UP001181693"/>
    </source>
</evidence>
<accession>A0AAV3AU85</accession>
<evidence type="ECO:0000313" key="2">
    <source>
        <dbReference type="EMBL" id="DBA30129.1"/>
    </source>
</evidence>
<protein>
    <submittedName>
        <fullName evidence="2">Uncharacterized protein</fullName>
    </submittedName>
</protein>
<dbReference type="AlphaFoldDB" id="A0AAV3AU85"/>
<dbReference type="EMBL" id="DYDO01000002">
    <property type="protein sequence ID" value="DBA30129.1"/>
    <property type="molecule type" value="Genomic_DNA"/>
</dbReference>